<evidence type="ECO:0000256" key="7">
    <source>
        <dbReference type="ARBA" id="ARBA00022842"/>
    </source>
</evidence>
<evidence type="ECO:0000256" key="8">
    <source>
        <dbReference type="ARBA" id="ARBA00023204"/>
    </source>
</evidence>
<evidence type="ECO:0000256" key="4">
    <source>
        <dbReference type="ARBA" id="ARBA00022723"/>
    </source>
</evidence>
<evidence type="ECO:0000256" key="6">
    <source>
        <dbReference type="ARBA" id="ARBA00022801"/>
    </source>
</evidence>
<feature type="transmembrane region" description="Helical" evidence="9">
    <location>
        <begin position="36"/>
        <end position="58"/>
    </location>
</feature>
<reference evidence="11 12" key="1">
    <citation type="submission" date="2023-09" db="EMBL/GenBank/DDBJ databases">
        <authorList>
            <person name="Rey-Velasco X."/>
        </authorList>
    </citation>
    <scope>NUCLEOTIDE SEQUENCE [LARGE SCALE GENOMIC DNA]</scope>
    <source>
        <strain evidence="11 12">F388</strain>
    </source>
</reference>
<dbReference type="EMBL" id="JAVRHR010000002">
    <property type="protein sequence ID" value="MDT0607001.1"/>
    <property type="molecule type" value="Genomic_DNA"/>
</dbReference>
<evidence type="ECO:0000256" key="3">
    <source>
        <dbReference type="ARBA" id="ARBA00022722"/>
    </source>
</evidence>
<evidence type="ECO:0000259" key="10">
    <source>
        <dbReference type="Pfam" id="PF03372"/>
    </source>
</evidence>
<comment type="caution">
    <text evidence="11">The sequence shown here is derived from an EMBL/GenBank/DDBJ whole genome shotgun (WGS) entry which is preliminary data.</text>
</comment>
<sequence>MKRKLFFYRLLLGLNIVFASLLLLTLFSYFFNVSGFLSVLSLAVPLLYVINAVFLCFWLVKRKTVLLISAGLLLISHIVFGSFYKINFEDSNPKKKKELKVLSYNVWGFNKNEWIREPNIGDKITEFISKQNPDILCLQEHSRIRYQQLRQYTYRSETPKTIPKSIQAIFSKFPIIDEGSLNLPNTPNNVIFADILIGNDTIRVYNIHLQSFNIVPNTEILTEEKTTKRTYKKINETFEKQLEQAKIIRDHMNSINYRKIIMGDFNNTQFSNVYRTINNNFQDSFLEKGSALGKTYELFGFPMRIDYIFADNNFEFTSHTNFDIKLSDHYPVMATVKLKSDKGAVD</sequence>
<keyword evidence="12" id="KW-1185">Reference proteome</keyword>
<dbReference type="Proteomes" id="UP001255246">
    <property type="component" value="Unassembled WGS sequence"/>
</dbReference>
<keyword evidence="11" id="KW-0255">Endonuclease</keyword>
<dbReference type="InterPro" id="IPR051547">
    <property type="entry name" value="TDP2-like"/>
</dbReference>
<proteinExistence type="predicted"/>
<keyword evidence="6" id="KW-0378">Hydrolase</keyword>
<feature type="transmembrane region" description="Helical" evidence="9">
    <location>
        <begin position="65"/>
        <end position="84"/>
    </location>
</feature>
<keyword evidence="5" id="KW-0227">DNA damage</keyword>
<gene>
    <name evidence="11" type="ORF">RM706_08170</name>
</gene>
<keyword evidence="8" id="KW-0234">DNA repair</keyword>
<dbReference type="InterPro" id="IPR036691">
    <property type="entry name" value="Endo/exonu/phosph_ase_sf"/>
</dbReference>
<dbReference type="Pfam" id="PF03372">
    <property type="entry name" value="Exo_endo_phos"/>
    <property type="match status" value="1"/>
</dbReference>
<dbReference type="Gene3D" id="3.60.10.10">
    <property type="entry name" value="Endonuclease/exonuclease/phosphatase"/>
    <property type="match status" value="1"/>
</dbReference>
<accession>A0ABU3A9X9</accession>
<comment type="cofactor">
    <cofactor evidence="1">
        <name>Mn(2+)</name>
        <dbReference type="ChEBI" id="CHEBI:29035"/>
    </cofactor>
</comment>
<evidence type="ECO:0000256" key="9">
    <source>
        <dbReference type="SAM" id="Phobius"/>
    </source>
</evidence>
<keyword evidence="9" id="KW-0812">Transmembrane</keyword>
<dbReference type="PANTHER" id="PTHR15822:SF4">
    <property type="entry name" value="TYROSYL-DNA PHOSPHODIESTERASE 2"/>
    <property type="match status" value="1"/>
</dbReference>
<keyword evidence="3" id="KW-0540">Nuclease</keyword>
<evidence type="ECO:0000256" key="5">
    <source>
        <dbReference type="ARBA" id="ARBA00022763"/>
    </source>
</evidence>
<evidence type="ECO:0000256" key="1">
    <source>
        <dbReference type="ARBA" id="ARBA00001936"/>
    </source>
</evidence>
<protein>
    <submittedName>
        <fullName evidence="11">Endonuclease/exonuclease/phosphatase family protein</fullName>
    </submittedName>
</protein>
<dbReference type="GO" id="GO:0004519">
    <property type="term" value="F:endonuclease activity"/>
    <property type="evidence" value="ECO:0007669"/>
    <property type="project" value="UniProtKB-KW"/>
</dbReference>
<name>A0ABU3A9X9_9FLAO</name>
<keyword evidence="4" id="KW-0479">Metal-binding</keyword>
<feature type="transmembrane region" description="Helical" evidence="9">
    <location>
        <begin position="7"/>
        <end position="30"/>
    </location>
</feature>
<evidence type="ECO:0000256" key="2">
    <source>
        <dbReference type="ARBA" id="ARBA00001946"/>
    </source>
</evidence>
<evidence type="ECO:0000313" key="12">
    <source>
        <dbReference type="Proteomes" id="UP001255246"/>
    </source>
</evidence>
<evidence type="ECO:0000313" key="11">
    <source>
        <dbReference type="EMBL" id="MDT0607001.1"/>
    </source>
</evidence>
<keyword evidence="9" id="KW-1133">Transmembrane helix</keyword>
<dbReference type="CDD" id="cd09084">
    <property type="entry name" value="EEP-2"/>
    <property type="match status" value="1"/>
</dbReference>
<comment type="cofactor">
    <cofactor evidence="2">
        <name>Mg(2+)</name>
        <dbReference type="ChEBI" id="CHEBI:18420"/>
    </cofactor>
</comment>
<dbReference type="PANTHER" id="PTHR15822">
    <property type="entry name" value="TRAF AND TNF RECEPTOR-ASSOCIATED PROTEIN"/>
    <property type="match status" value="1"/>
</dbReference>
<feature type="domain" description="Endonuclease/exonuclease/phosphatase" evidence="10">
    <location>
        <begin position="102"/>
        <end position="329"/>
    </location>
</feature>
<keyword evidence="9" id="KW-0472">Membrane</keyword>
<dbReference type="SUPFAM" id="SSF56219">
    <property type="entry name" value="DNase I-like"/>
    <property type="match status" value="1"/>
</dbReference>
<dbReference type="InterPro" id="IPR005135">
    <property type="entry name" value="Endo/exonuclease/phosphatase"/>
</dbReference>
<keyword evidence="7" id="KW-0460">Magnesium</keyword>
<organism evidence="11 12">
    <name type="scientific">Croceitalea rosinachiae</name>
    <dbReference type="NCBI Taxonomy" id="3075596"/>
    <lineage>
        <taxon>Bacteria</taxon>
        <taxon>Pseudomonadati</taxon>
        <taxon>Bacteroidota</taxon>
        <taxon>Flavobacteriia</taxon>
        <taxon>Flavobacteriales</taxon>
        <taxon>Flavobacteriaceae</taxon>
        <taxon>Croceitalea</taxon>
    </lineage>
</organism>
<dbReference type="RefSeq" id="WP_311350565.1">
    <property type="nucleotide sequence ID" value="NZ_JAVRHR010000002.1"/>
</dbReference>